<feature type="signal peptide" evidence="1">
    <location>
        <begin position="1"/>
        <end position="23"/>
    </location>
</feature>
<proteinExistence type="predicted"/>
<dbReference type="EMBL" id="JAOCDZ010000001">
    <property type="protein sequence ID" value="MDH0734473.1"/>
    <property type="molecule type" value="Genomic_DNA"/>
</dbReference>
<dbReference type="AlphaFoldDB" id="A0AA42LH13"/>
<name>A0AA42LH13_9BURK</name>
<reference evidence="2" key="1">
    <citation type="submission" date="2022-09" db="EMBL/GenBank/DDBJ databases">
        <title>Intensive care unit water sources are persistently colonized with multi-drug resistant bacteria and are the site of extensive horizontal gene transfer of antibiotic resistance genes.</title>
        <authorList>
            <person name="Diorio-Toth L."/>
        </authorList>
    </citation>
    <scope>NUCLEOTIDE SEQUENCE</scope>
    <source>
        <strain evidence="2">GD03843</strain>
    </source>
</reference>
<gene>
    <name evidence="2" type="ORF">N5D93_01550</name>
</gene>
<feature type="chain" id="PRO_5041412603" evidence="1">
    <location>
        <begin position="24"/>
        <end position="357"/>
    </location>
</feature>
<keyword evidence="1" id="KW-0732">Signal</keyword>
<sequence length="357" mass="39403">MPLSTVLARVCLLGLMFPPLALALPPVDPEVAAAEAKRAERQRMIGDMLVGDAPQDMALLVIPTANLDAQAGRNFDDPAVRDAYARQSSVLMHWEHTKEKGFFGITAGPGKHKFSKTDLGPIFQTTRGELAYQVIPVWPGEYRLTRITYQLPRTDMPTLDPYLEVLDMKREMAFVTVRERVDFDFTTISPWPRYDKETDDGLGQGCTAVMRLGGGCDEAARALRWQRDAARAVDAGAAEVVEVPGMDVDLSFAPIASITLKKGDVVLTDGFVLPDGQPVIDKDKCGYAEKQRTCGLESLLLRRLPASIQDFRQARSAASFEMPKLEAALQSLEYRAPTMLVQPANKATPNVIRAERR</sequence>
<comment type="caution">
    <text evidence="2">The sequence shown here is derived from an EMBL/GenBank/DDBJ whole genome shotgun (WGS) entry which is preliminary data.</text>
</comment>
<organism evidence="2 3">
    <name type="scientific">Achromobacter spanius</name>
    <dbReference type="NCBI Taxonomy" id="217203"/>
    <lineage>
        <taxon>Bacteria</taxon>
        <taxon>Pseudomonadati</taxon>
        <taxon>Pseudomonadota</taxon>
        <taxon>Betaproteobacteria</taxon>
        <taxon>Burkholderiales</taxon>
        <taxon>Alcaligenaceae</taxon>
        <taxon>Achromobacter</taxon>
    </lineage>
</organism>
<protein>
    <submittedName>
        <fullName evidence="2">Uncharacterized protein</fullName>
    </submittedName>
</protein>
<dbReference type="RefSeq" id="WP_279993569.1">
    <property type="nucleotide sequence ID" value="NZ_JAOCDZ010000001.1"/>
</dbReference>
<evidence type="ECO:0000313" key="3">
    <source>
        <dbReference type="Proteomes" id="UP001161094"/>
    </source>
</evidence>
<evidence type="ECO:0000256" key="1">
    <source>
        <dbReference type="SAM" id="SignalP"/>
    </source>
</evidence>
<dbReference type="Proteomes" id="UP001161094">
    <property type="component" value="Unassembled WGS sequence"/>
</dbReference>
<accession>A0AA42LH13</accession>
<evidence type="ECO:0000313" key="2">
    <source>
        <dbReference type="EMBL" id="MDH0734473.1"/>
    </source>
</evidence>